<feature type="region of interest" description="Disordered" evidence="8">
    <location>
        <begin position="1"/>
        <end position="29"/>
    </location>
</feature>
<reference evidence="10" key="1">
    <citation type="submission" date="2021-02" db="EMBL/GenBank/DDBJ databases">
        <authorList>
            <person name="Nowell W R."/>
        </authorList>
    </citation>
    <scope>NUCLEOTIDE SEQUENCE</scope>
</reference>
<feature type="domain" description="Heme haloperoxidase family profile" evidence="9">
    <location>
        <begin position="14"/>
        <end position="222"/>
    </location>
</feature>
<comment type="caution">
    <text evidence="10">The sequence shown here is derived from an EMBL/GenBank/DDBJ whole genome shotgun (WGS) entry which is preliminary data.</text>
</comment>
<evidence type="ECO:0000256" key="4">
    <source>
        <dbReference type="ARBA" id="ARBA00022723"/>
    </source>
</evidence>
<dbReference type="EMBL" id="CAJOAZ010001789">
    <property type="protein sequence ID" value="CAF3857271.1"/>
    <property type="molecule type" value="Genomic_DNA"/>
</dbReference>
<evidence type="ECO:0000256" key="5">
    <source>
        <dbReference type="ARBA" id="ARBA00023002"/>
    </source>
</evidence>
<evidence type="ECO:0000256" key="7">
    <source>
        <dbReference type="ARBA" id="ARBA00025795"/>
    </source>
</evidence>
<dbReference type="InterPro" id="IPR000028">
    <property type="entry name" value="Chloroperoxidase"/>
</dbReference>
<dbReference type="GO" id="GO:0046872">
    <property type="term" value="F:metal ion binding"/>
    <property type="evidence" value="ECO:0007669"/>
    <property type="project" value="UniProtKB-KW"/>
</dbReference>
<dbReference type="PANTHER" id="PTHR33577:SF9">
    <property type="entry name" value="PEROXIDASE STCC"/>
    <property type="match status" value="1"/>
</dbReference>
<name>A0A819EVW0_9BILA</name>
<proteinExistence type="inferred from homology"/>
<evidence type="ECO:0000256" key="3">
    <source>
        <dbReference type="ARBA" id="ARBA00022617"/>
    </source>
</evidence>
<evidence type="ECO:0000256" key="6">
    <source>
        <dbReference type="ARBA" id="ARBA00023004"/>
    </source>
</evidence>
<keyword evidence="2" id="KW-0575">Peroxidase</keyword>
<dbReference type="Gene3D" id="1.10.489.10">
    <property type="entry name" value="Chloroperoxidase-like"/>
    <property type="match status" value="1"/>
</dbReference>
<sequence length="242" mass="27017">MGNSTSTEVFGDESQYKYQAPGPNDSRSPCPALNILANHGYLPRDGKNITPEMLQLLLQEKMGMSWLNVKTVIHKAYKAVGKNGLLSLSDLSYHGLDGLEHDSSLSRLDAALSDNQQDKFNQERFNTFLSFSKDGKFLTTEDVAAARLYFLADSKANNPHFLWNENFKTVTWVETAGLLHILGKDGRISVEDAKVIFEKETFPPGWQKPDSFGVIGTLSAVRALTKAADEHEKQQRIKHDDT</sequence>
<organism evidence="10 11">
    <name type="scientific">Adineta steineri</name>
    <dbReference type="NCBI Taxonomy" id="433720"/>
    <lineage>
        <taxon>Eukaryota</taxon>
        <taxon>Metazoa</taxon>
        <taxon>Spiralia</taxon>
        <taxon>Gnathifera</taxon>
        <taxon>Rotifera</taxon>
        <taxon>Eurotatoria</taxon>
        <taxon>Bdelloidea</taxon>
        <taxon>Adinetida</taxon>
        <taxon>Adinetidae</taxon>
        <taxon>Adineta</taxon>
    </lineage>
</organism>
<comment type="cofactor">
    <cofactor evidence="1">
        <name>heme b</name>
        <dbReference type="ChEBI" id="CHEBI:60344"/>
    </cofactor>
</comment>
<gene>
    <name evidence="10" type="ORF">OXD698_LOCUS21607</name>
</gene>
<dbReference type="InterPro" id="IPR036851">
    <property type="entry name" value="Chloroperoxidase-like_sf"/>
</dbReference>
<dbReference type="SUPFAM" id="SSF47571">
    <property type="entry name" value="Cloroperoxidase"/>
    <property type="match status" value="1"/>
</dbReference>
<dbReference type="PANTHER" id="PTHR33577">
    <property type="entry name" value="STERIGMATOCYSTIN BIOSYNTHESIS PEROXIDASE STCC-RELATED"/>
    <property type="match status" value="1"/>
</dbReference>
<protein>
    <recommendedName>
        <fullName evidence="9">Heme haloperoxidase family profile domain-containing protein</fullName>
    </recommendedName>
</protein>
<accession>A0A819EVW0</accession>
<dbReference type="Proteomes" id="UP000663844">
    <property type="component" value="Unassembled WGS sequence"/>
</dbReference>
<dbReference type="Pfam" id="PF01328">
    <property type="entry name" value="Peroxidase_2"/>
    <property type="match status" value="1"/>
</dbReference>
<evidence type="ECO:0000313" key="10">
    <source>
        <dbReference type="EMBL" id="CAF3857271.1"/>
    </source>
</evidence>
<dbReference type="AlphaFoldDB" id="A0A819EVW0"/>
<evidence type="ECO:0000256" key="1">
    <source>
        <dbReference type="ARBA" id="ARBA00001970"/>
    </source>
</evidence>
<dbReference type="GO" id="GO:0004601">
    <property type="term" value="F:peroxidase activity"/>
    <property type="evidence" value="ECO:0007669"/>
    <property type="project" value="UniProtKB-KW"/>
</dbReference>
<comment type="similarity">
    <text evidence="7">Belongs to the chloroperoxidase family.</text>
</comment>
<keyword evidence="3" id="KW-0349">Heme</keyword>
<keyword evidence="4" id="KW-0479">Metal-binding</keyword>
<dbReference type="PROSITE" id="PS51405">
    <property type="entry name" value="HEME_HALOPEROXIDASE"/>
    <property type="match status" value="1"/>
</dbReference>
<evidence type="ECO:0000256" key="8">
    <source>
        <dbReference type="SAM" id="MobiDB-lite"/>
    </source>
</evidence>
<keyword evidence="5" id="KW-0560">Oxidoreductase</keyword>
<evidence type="ECO:0000259" key="9">
    <source>
        <dbReference type="PROSITE" id="PS51405"/>
    </source>
</evidence>
<evidence type="ECO:0000313" key="11">
    <source>
        <dbReference type="Proteomes" id="UP000663844"/>
    </source>
</evidence>
<keyword evidence="6" id="KW-0408">Iron</keyword>
<evidence type="ECO:0000256" key="2">
    <source>
        <dbReference type="ARBA" id="ARBA00022559"/>
    </source>
</evidence>